<dbReference type="AlphaFoldDB" id="A0A937FTS2"/>
<name>A0A937FTS2_9BACT</name>
<evidence type="ECO:0000313" key="2">
    <source>
        <dbReference type="Proteomes" id="UP000614216"/>
    </source>
</evidence>
<dbReference type="EMBL" id="JAEUGD010000018">
    <property type="protein sequence ID" value="MBL6445724.1"/>
    <property type="molecule type" value="Genomic_DNA"/>
</dbReference>
<evidence type="ECO:0000313" key="1">
    <source>
        <dbReference type="EMBL" id="MBL6445724.1"/>
    </source>
</evidence>
<accession>A0A937FTS2</accession>
<reference evidence="1" key="1">
    <citation type="submission" date="2021-01" db="EMBL/GenBank/DDBJ databases">
        <title>Fulvivirga kasyanovii gen. nov., sp nov., a novel member of the phylum Bacteroidetes isolated from seawater in a mussel farm.</title>
        <authorList>
            <person name="Zhao L.-H."/>
            <person name="Wang Z.-J."/>
        </authorList>
    </citation>
    <scope>NUCLEOTIDE SEQUENCE</scope>
    <source>
        <strain evidence="1">29W222</strain>
    </source>
</reference>
<dbReference type="Proteomes" id="UP000614216">
    <property type="component" value="Unassembled WGS sequence"/>
</dbReference>
<keyword evidence="2" id="KW-1185">Reference proteome</keyword>
<gene>
    <name evidence="1" type="ORF">JMN32_05350</name>
</gene>
<sequence length="173" mass="19623">MIREIQTTERLNGEDEKYFVRRKILPAEIIIEQMGRVKTFRIRLPKSVRRVTGAMVVLDTMVQPVQGAPKWYLGKGHASGLLNSGFITSLDSGAFEDSLFQFHLTAEKGQWIYYAQPVRMNFFQVFDTGLKLIKTATIPVTDLETGFTEDYDVWVSDEGPGTVDITLEIGENK</sequence>
<protein>
    <submittedName>
        <fullName evidence="1">Uncharacterized protein</fullName>
    </submittedName>
</protein>
<comment type="caution">
    <text evidence="1">The sequence shown here is derived from an EMBL/GenBank/DDBJ whole genome shotgun (WGS) entry which is preliminary data.</text>
</comment>
<dbReference type="RefSeq" id="WP_202855267.1">
    <property type="nucleotide sequence ID" value="NZ_JAEUGD010000018.1"/>
</dbReference>
<organism evidence="1 2">
    <name type="scientific">Fulvivirga marina</name>
    <dbReference type="NCBI Taxonomy" id="2494733"/>
    <lineage>
        <taxon>Bacteria</taxon>
        <taxon>Pseudomonadati</taxon>
        <taxon>Bacteroidota</taxon>
        <taxon>Cytophagia</taxon>
        <taxon>Cytophagales</taxon>
        <taxon>Fulvivirgaceae</taxon>
        <taxon>Fulvivirga</taxon>
    </lineage>
</organism>
<proteinExistence type="predicted"/>